<dbReference type="GO" id="GO:0050660">
    <property type="term" value="F:flavin adenine dinucleotide binding"/>
    <property type="evidence" value="ECO:0007669"/>
    <property type="project" value="InterPro"/>
</dbReference>
<evidence type="ECO:0000313" key="8">
    <source>
        <dbReference type="EMBL" id="CAB4703982.1"/>
    </source>
</evidence>
<comment type="cofactor">
    <cofactor evidence="1">
        <name>FAD</name>
        <dbReference type="ChEBI" id="CHEBI:57692"/>
    </cofactor>
</comment>
<dbReference type="InterPro" id="IPR013786">
    <property type="entry name" value="AcylCoA_DH/ox_N"/>
</dbReference>
<accession>A0A6J6Q0E1</accession>
<dbReference type="Gene3D" id="1.20.140.10">
    <property type="entry name" value="Butyryl-CoA Dehydrogenase, subunit A, domain 3"/>
    <property type="match status" value="1"/>
</dbReference>
<organism evidence="8">
    <name type="scientific">freshwater metagenome</name>
    <dbReference type="NCBI Taxonomy" id="449393"/>
    <lineage>
        <taxon>unclassified sequences</taxon>
        <taxon>metagenomes</taxon>
        <taxon>ecological metagenomes</taxon>
    </lineage>
</organism>
<evidence type="ECO:0000259" key="7">
    <source>
        <dbReference type="Pfam" id="PF02771"/>
    </source>
</evidence>
<dbReference type="Pfam" id="PF02771">
    <property type="entry name" value="Acyl-CoA_dh_N"/>
    <property type="match status" value="1"/>
</dbReference>
<gene>
    <name evidence="8" type="ORF">UFOPK2366_01407</name>
</gene>
<sequence length="327" mass="34882">MKFSFTSDQQQFAAGLREMLEREFTAAHLRQVWETGAGHDAALWSRLAEMGVLSMMLPEADGGMGGSFVDTILLIEELGRAAVPGPVFETMTVGALALAGTPWAAGVADGSVAVTAALMGERYVPHTAVASVVLLSDHDSIRAIETSKLQLTEVEGIDHGRQLVTLAGTETAGVFVGSDRETATDAGSLAAAAYLLGLSSRMLAIAGDYARDRRQFGQPIGSFQAVKHLMADALLKVEFARPAVYRAAWSHATDSDTRARDVSMAKSLASDAAQKAARSALQVHGAIGYTWECDLQLFMKKAWALMPAWGSASYHRRRVSDAVLGPR</sequence>
<dbReference type="SUPFAM" id="SSF47203">
    <property type="entry name" value="Acyl-CoA dehydrogenase C-terminal domain-like"/>
    <property type="match status" value="1"/>
</dbReference>
<protein>
    <submittedName>
        <fullName evidence="8">Unannotated protein</fullName>
    </submittedName>
</protein>
<keyword evidence="3" id="KW-0285">Flavoprotein</keyword>
<dbReference type="InterPro" id="IPR037069">
    <property type="entry name" value="AcylCoA_DH/ox_N_sf"/>
</dbReference>
<evidence type="ECO:0000259" key="6">
    <source>
        <dbReference type="Pfam" id="PF00441"/>
    </source>
</evidence>
<keyword evidence="5" id="KW-0560">Oxidoreductase</keyword>
<dbReference type="InterPro" id="IPR009100">
    <property type="entry name" value="AcylCoA_DH/oxidase_NM_dom_sf"/>
</dbReference>
<dbReference type="EMBL" id="CAEZXM010000283">
    <property type="protein sequence ID" value="CAB4703982.1"/>
    <property type="molecule type" value="Genomic_DNA"/>
</dbReference>
<comment type="similarity">
    <text evidence="2">Belongs to the acyl-CoA dehydrogenase family.</text>
</comment>
<evidence type="ECO:0000256" key="5">
    <source>
        <dbReference type="ARBA" id="ARBA00023002"/>
    </source>
</evidence>
<dbReference type="InterPro" id="IPR036250">
    <property type="entry name" value="AcylCo_DH-like_C"/>
</dbReference>
<feature type="domain" description="Acyl-CoA dehydrogenase/oxidase C-terminal" evidence="6">
    <location>
        <begin position="188"/>
        <end position="323"/>
    </location>
</feature>
<evidence type="ECO:0000256" key="4">
    <source>
        <dbReference type="ARBA" id="ARBA00022827"/>
    </source>
</evidence>
<evidence type="ECO:0000256" key="2">
    <source>
        <dbReference type="ARBA" id="ARBA00009347"/>
    </source>
</evidence>
<dbReference type="PANTHER" id="PTHR43884:SF20">
    <property type="entry name" value="ACYL-COA DEHYDROGENASE FADE28"/>
    <property type="match status" value="1"/>
</dbReference>
<dbReference type="AlphaFoldDB" id="A0A6J6Q0E1"/>
<evidence type="ECO:0000256" key="3">
    <source>
        <dbReference type="ARBA" id="ARBA00022630"/>
    </source>
</evidence>
<dbReference type="InterPro" id="IPR009075">
    <property type="entry name" value="AcylCo_DH/oxidase_C"/>
</dbReference>
<dbReference type="SUPFAM" id="SSF56645">
    <property type="entry name" value="Acyl-CoA dehydrogenase NM domain-like"/>
    <property type="match status" value="1"/>
</dbReference>
<dbReference type="Pfam" id="PF00441">
    <property type="entry name" value="Acyl-CoA_dh_1"/>
    <property type="match status" value="1"/>
</dbReference>
<reference evidence="8" key="1">
    <citation type="submission" date="2020-05" db="EMBL/GenBank/DDBJ databases">
        <authorList>
            <person name="Chiriac C."/>
            <person name="Salcher M."/>
            <person name="Ghai R."/>
            <person name="Kavagutti S V."/>
        </authorList>
    </citation>
    <scope>NUCLEOTIDE SEQUENCE</scope>
</reference>
<name>A0A6J6Q0E1_9ZZZZ</name>
<proteinExistence type="inferred from homology"/>
<dbReference type="PANTHER" id="PTHR43884">
    <property type="entry name" value="ACYL-COA DEHYDROGENASE"/>
    <property type="match status" value="1"/>
</dbReference>
<keyword evidence="4" id="KW-0274">FAD</keyword>
<dbReference type="Gene3D" id="1.10.540.10">
    <property type="entry name" value="Acyl-CoA dehydrogenase/oxidase, N-terminal domain"/>
    <property type="match status" value="1"/>
</dbReference>
<dbReference type="GO" id="GO:0003995">
    <property type="term" value="F:acyl-CoA dehydrogenase activity"/>
    <property type="evidence" value="ECO:0007669"/>
    <property type="project" value="TreeGrafter"/>
</dbReference>
<evidence type="ECO:0000256" key="1">
    <source>
        <dbReference type="ARBA" id="ARBA00001974"/>
    </source>
</evidence>
<feature type="domain" description="Acyl-CoA dehydrogenase/oxidase N-terminal" evidence="7">
    <location>
        <begin position="6"/>
        <end position="101"/>
    </location>
</feature>